<accession>A0A931H262</accession>
<reference evidence="1" key="1">
    <citation type="submission" date="2020-11" db="EMBL/GenBank/DDBJ databases">
        <title>Bacterial whole genome sequence for Caenimonas sp. DR4.4.</title>
        <authorList>
            <person name="Le V."/>
            <person name="Ko S.-R."/>
            <person name="Ahn C.-Y."/>
            <person name="Oh H.-M."/>
        </authorList>
    </citation>
    <scope>NUCLEOTIDE SEQUENCE</scope>
    <source>
        <strain evidence="1">DR4.4</strain>
    </source>
</reference>
<dbReference type="Proteomes" id="UP000651050">
    <property type="component" value="Unassembled WGS sequence"/>
</dbReference>
<sequence length="53" mass="6183">MKLLVVPVILMLVWALAQAAKRYLKARQLREKLKAGRGQEFEEAAEAYHSRDW</sequence>
<evidence type="ECO:0000313" key="1">
    <source>
        <dbReference type="EMBL" id="MBG9387178.1"/>
    </source>
</evidence>
<proteinExistence type="predicted"/>
<evidence type="ECO:0000313" key="2">
    <source>
        <dbReference type="Proteomes" id="UP000651050"/>
    </source>
</evidence>
<dbReference type="EMBL" id="JADWYS010000001">
    <property type="protein sequence ID" value="MBG9387178.1"/>
    <property type="molecule type" value="Genomic_DNA"/>
</dbReference>
<dbReference type="RefSeq" id="WP_196985119.1">
    <property type="nucleotide sequence ID" value="NZ_JADWYS010000001.1"/>
</dbReference>
<organism evidence="1 2">
    <name type="scientific">Caenimonas aquaedulcis</name>
    <dbReference type="NCBI Taxonomy" id="2793270"/>
    <lineage>
        <taxon>Bacteria</taxon>
        <taxon>Pseudomonadati</taxon>
        <taxon>Pseudomonadota</taxon>
        <taxon>Betaproteobacteria</taxon>
        <taxon>Burkholderiales</taxon>
        <taxon>Comamonadaceae</taxon>
        <taxon>Caenimonas</taxon>
    </lineage>
</organism>
<keyword evidence="2" id="KW-1185">Reference proteome</keyword>
<gene>
    <name evidence="1" type="ORF">I5803_04045</name>
</gene>
<protein>
    <submittedName>
        <fullName evidence="1">Uncharacterized protein</fullName>
    </submittedName>
</protein>
<comment type="caution">
    <text evidence="1">The sequence shown here is derived from an EMBL/GenBank/DDBJ whole genome shotgun (WGS) entry which is preliminary data.</text>
</comment>
<name>A0A931H262_9BURK</name>
<dbReference type="AlphaFoldDB" id="A0A931H262"/>